<organism evidence="2 3">
    <name type="scientific">Hanseniaspora guilliermondii</name>
    <dbReference type="NCBI Taxonomy" id="56406"/>
    <lineage>
        <taxon>Eukaryota</taxon>
        <taxon>Fungi</taxon>
        <taxon>Dikarya</taxon>
        <taxon>Ascomycota</taxon>
        <taxon>Saccharomycotina</taxon>
        <taxon>Saccharomycetes</taxon>
        <taxon>Saccharomycodales</taxon>
        <taxon>Saccharomycodaceae</taxon>
        <taxon>Hanseniaspora</taxon>
    </lineage>
</organism>
<dbReference type="VEuPathDB" id="FungiDB:HGUI_02899"/>
<keyword evidence="1" id="KW-0175">Coiled coil</keyword>
<evidence type="ECO:0000313" key="3">
    <source>
        <dbReference type="Proteomes" id="UP000183365"/>
    </source>
</evidence>
<reference evidence="3" key="1">
    <citation type="submission" date="2016-11" db="EMBL/GenBank/DDBJ databases">
        <authorList>
            <person name="Guldener U."/>
        </authorList>
    </citation>
    <scope>NUCLEOTIDE SEQUENCE [LARGE SCALE GENOMIC DNA]</scope>
</reference>
<protein>
    <submittedName>
        <fullName evidence="2">Uncharacterized protein</fullName>
    </submittedName>
</protein>
<name>A0A1L0B6K1_9ASCO</name>
<gene>
    <name evidence="2" type="ORF">HGUI_02899</name>
</gene>
<proteinExistence type="predicted"/>
<dbReference type="EMBL" id="FQNF01000060">
    <property type="protein sequence ID" value="SGZ40699.1"/>
    <property type="molecule type" value="Genomic_DNA"/>
</dbReference>
<evidence type="ECO:0000256" key="1">
    <source>
        <dbReference type="SAM" id="Coils"/>
    </source>
</evidence>
<accession>A0A1L0B6K1</accession>
<dbReference type="OrthoDB" id="3973040at2759"/>
<dbReference type="Proteomes" id="UP000183365">
    <property type="component" value="Unassembled WGS sequence"/>
</dbReference>
<dbReference type="AlphaFoldDB" id="A0A1L0B6K1"/>
<sequence>MNDDIFMKPAEIENQRRLSILFGHNNKDHSIVPKNPEDRLHLKSFQNGFEFQEEDMNTFSDMKGFSFLSAMDSTLDTDSSKDIPTVFDKNGNSMYKQSENYSIQYSNDLLNSSFIANGNKNNKSSSEFSFKHPNTLDTNVLSSGDGLSLTSINNAKNVYDLQTSNSGIYKADFKDASDLSKTQKIGLMKANKKLQPPAMVPRNVKRKISEDKRKFNKKIKVKSLKDVIKRPQIGTGMEFFQKFHLNYSTGQIANNIIQSDEYLMNNHAHFKNNTNVKNFDSLISSLEQDIENYQNVCKKFKDSHYNQS</sequence>
<keyword evidence="3" id="KW-1185">Reference proteome</keyword>
<feature type="coiled-coil region" evidence="1">
    <location>
        <begin position="276"/>
        <end position="303"/>
    </location>
</feature>
<evidence type="ECO:0000313" key="2">
    <source>
        <dbReference type="EMBL" id="SGZ40699.1"/>
    </source>
</evidence>